<evidence type="ECO:0000259" key="1">
    <source>
        <dbReference type="Pfam" id="PF01883"/>
    </source>
</evidence>
<sequence length="103" mass="11424">MDRKQVIDVLSSVIDPEIGMDIVTLGLIYFVAIKDEKIEVTMTLTFPGCPLASMMMGDVQMKLESVAGAGNVKVNLVFEPKWTQTMVSEQNNEKLLEEENGTE</sequence>
<dbReference type="AlphaFoldDB" id="A0A350H8M7"/>
<organism evidence="2 3">
    <name type="scientific">candidate division WOR-3 bacterium</name>
    <dbReference type="NCBI Taxonomy" id="2052148"/>
    <lineage>
        <taxon>Bacteria</taxon>
        <taxon>Bacteria division WOR-3</taxon>
    </lineage>
</organism>
<dbReference type="PANTHER" id="PTHR42831">
    <property type="entry name" value="FE-S PROTEIN MATURATION AUXILIARY FACTOR YITW"/>
    <property type="match status" value="1"/>
</dbReference>
<protein>
    <submittedName>
        <fullName evidence="2">Aromatic ring hydroxylase</fullName>
    </submittedName>
</protein>
<dbReference type="Gene3D" id="3.30.300.130">
    <property type="entry name" value="Fe-S cluster assembly (FSCA)"/>
    <property type="match status" value="1"/>
</dbReference>
<dbReference type="EMBL" id="DMZY01000055">
    <property type="protein sequence ID" value="HAV91893.1"/>
    <property type="molecule type" value="Genomic_DNA"/>
</dbReference>
<feature type="domain" description="MIP18 family-like" evidence="1">
    <location>
        <begin position="4"/>
        <end position="74"/>
    </location>
</feature>
<comment type="caution">
    <text evidence="2">The sequence shown here is derived from an EMBL/GenBank/DDBJ whole genome shotgun (WGS) entry which is preliminary data.</text>
</comment>
<dbReference type="Proteomes" id="UP000264062">
    <property type="component" value="Unassembled WGS sequence"/>
</dbReference>
<accession>A0A350H8M7</accession>
<dbReference type="InterPro" id="IPR034904">
    <property type="entry name" value="FSCA_dom_sf"/>
</dbReference>
<evidence type="ECO:0000313" key="2">
    <source>
        <dbReference type="EMBL" id="HAV91893.1"/>
    </source>
</evidence>
<reference evidence="2 3" key="1">
    <citation type="journal article" date="2018" name="Nat. Biotechnol.">
        <title>A standardized bacterial taxonomy based on genome phylogeny substantially revises the tree of life.</title>
        <authorList>
            <person name="Parks D.H."/>
            <person name="Chuvochina M."/>
            <person name="Waite D.W."/>
            <person name="Rinke C."/>
            <person name="Skarshewski A."/>
            <person name="Chaumeil P.A."/>
            <person name="Hugenholtz P."/>
        </authorList>
    </citation>
    <scope>NUCLEOTIDE SEQUENCE [LARGE SCALE GENOMIC DNA]</scope>
    <source>
        <strain evidence="2">UBA9956</strain>
    </source>
</reference>
<dbReference type="SUPFAM" id="SSF117916">
    <property type="entry name" value="Fe-S cluster assembly (FSCA) domain-like"/>
    <property type="match status" value="1"/>
</dbReference>
<dbReference type="Pfam" id="PF01883">
    <property type="entry name" value="FeS_assembly_P"/>
    <property type="match status" value="1"/>
</dbReference>
<proteinExistence type="predicted"/>
<evidence type="ECO:0000313" key="3">
    <source>
        <dbReference type="Proteomes" id="UP000264062"/>
    </source>
</evidence>
<name>A0A350H8M7_UNCW3</name>
<dbReference type="InterPro" id="IPR002744">
    <property type="entry name" value="MIP18-like"/>
</dbReference>
<gene>
    <name evidence="2" type="ORF">DCW38_01765</name>
</gene>
<dbReference type="PANTHER" id="PTHR42831:SF1">
    <property type="entry name" value="FE-S PROTEIN MATURATION AUXILIARY FACTOR YITW"/>
    <property type="match status" value="1"/>
</dbReference>
<dbReference type="InterPro" id="IPR052339">
    <property type="entry name" value="Fe-S_Maturation_MIP18"/>
</dbReference>